<dbReference type="PROSITE" id="PS51257">
    <property type="entry name" value="PROKAR_LIPOPROTEIN"/>
    <property type="match status" value="1"/>
</dbReference>
<feature type="domain" description="SGNH hydrolase-type esterase" evidence="1">
    <location>
        <begin position="54"/>
        <end position="233"/>
    </location>
</feature>
<dbReference type="InterPro" id="IPR013830">
    <property type="entry name" value="SGNH_hydro"/>
</dbReference>
<dbReference type="Pfam" id="PF13472">
    <property type="entry name" value="Lipase_GDSL_2"/>
    <property type="match status" value="1"/>
</dbReference>
<dbReference type="Gene3D" id="3.40.50.1110">
    <property type="entry name" value="SGNH hydrolase"/>
    <property type="match status" value="1"/>
</dbReference>
<gene>
    <name evidence="2" type="ORF">EDD61_10359</name>
</gene>
<evidence type="ECO:0000313" key="3">
    <source>
        <dbReference type="Proteomes" id="UP000295773"/>
    </source>
</evidence>
<evidence type="ECO:0000313" key="2">
    <source>
        <dbReference type="EMBL" id="TCU62646.1"/>
    </source>
</evidence>
<dbReference type="InterPro" id="IPR036514">
    <property type="entry name" value="SGNH_hydro_sf"/>
</dbReference>
<dbReference type="Proteomes" id="UP000295773">
    <property type="component" value="Unassembled WGS sequence"/>
</dbReference>
<organism evidence="2 3">
    <name type="scientific">Longicatena caecimuris</name>
    <dbReference type="NCBI Taxonomy" id="1796635"/>
    <lineage>
        <taxon>Bacteria</taxon>
        <taxon>Bacillati</taxon>
        <taxon>Bacillota</taxon>
        <taxon>Erysipelotrichia</taxon>
        <taxon>Erysipelotrichales</taxon>
        <taxon>Erysipelotrichaceae</taxon>
        <taxon>Longicatena</taxon>
    </lineage>
</organism>
<keyword evidence="3" id="KW-1185">Reference proteome</keyword>
<sequence>MMKKQFHKVVSKFTLVFLIIGMLVGGCKEKETSKVAVRLPSFPAIKSSIQKIACVGDSITYGSTLQDRKSESYPSQLSKRFGNTIQVKNFGVDGAAVQKTAILSYWNCKEMSESLSYQSDVIFLMLGTNDSKNVNWQNAEVFKKDYISLIETYQQALPKAVIYLMLPSTMYSIREDGTLIHQFSQSNMKEIQSVIKSIAKEKQLPLIDIHSVTAEHEEYYRYDGIHPNADGAAFIAQTVYDRLVIDQLEAFLRTFVNWEIKAMKILIEAK</sequence>
<dbReference type="AlphaFoldDB" id="A0A4R3TMF3"/>
<comment type="caution">
    <text evidence="2">The sequence shown here is derived from an EMBL/GenBank/DDBJ whole genome shotgun (WGS) entry which is preliminary data.</text>
</comment>
<dbReference type="SUPFAM" id="SSF52266">
    <property type="entry name" value="SGNH hydrolase"/>
    <property type="match status" value="1"/>
</dbReference>
<dbReference type="PANTHER" id="PTHR30383">
    <property type="entry name" value="THIOESTERASE 1/PROTEASE 1/LYSOPHOSPHOLIPASE L1"/>
    <property type="match status" value="1"/>
</dbReference>
<accession>A0A4R3TMF3</accession>
<dbReference type="InterPro" id="IPR051532">
    <property type="entry name" value="Ester_Hydrolysis_Enzymes"/>
</dbReference>
<evidence type="ECO:0000259" key="1">
    <source>
        <dbReference type="Pfam" id="PF13472"/>
    </source>
</evidence>
<proteinExistence type="predicted"/>
<protein>
    <submittedName>
        <fullName evidence="2">Lysophospholipase L1-like esterase</fullName>
    </submittedName>
</protein>
<dbReference type="EMBL" id="SMBP01000003">
    <property type="protein sequence ID" value="TCU62646.1"/>
    <property type="molecule type" value="Genomic_DNA"/>
</dbReference>
<name>A0A4R3TMF3_9FIRM</name>
<reference evidence="2 3" key="1">
    <citation type="submission" date="2019-03" db="EMBL/GenBank/DDBJ databases">
        <title>Genomic Encyclopedia of Type Strains, Phase IV (KMG-IV): sequencing the most valuable type-strain genomes for metagenomic binning, comparative biology and taxonomic classification.</title>
        <authorList>
            <person name="Goeker M."/>
        </authorList>
    </citation>
    <scope>NUCLEOTIDE SEQUENCE [LARGE SCALE GENOMIC DNA]</scope>
    <source>
        <strain evidence="2 3">DSM 29481</strain>
    </source>
</reference>